<dbReference type="Proteomes" id="UP000463224">
    <property type="component" value="Unassembled WGS sequence"/>
</dbReference>
<name>A0A844QAQ3_9HYPH</name>
<reference evidence="1 2" key="1">
    <citation type="submission" date="2019-12" db="EMBL/GenBank/DDBJ databases">
        <title>Nitratireductor arenosus sp. nov., Isolated from sea sand, Jeju island, South Korea.</title>
        <authorList>
            <person name="Kim W."/>
        </authorList>
    </citation>
    <scope>NUCLEOTIDE SEQUENCE [LARGE SCALE GENOMIC DNA]</scope>
    <source>
        <strain evidence="1 2">CAU 1489</strain>
    </source>
</reference>
<dbReference type="EMBL" id="WPHG01000002">
    <property type="protein sequence ID" value="MVA97126.1"/>
    <property type="molecule type" value="Genomic_DNA"/>
</dbReference>
<dbReference type="AlphaFoldDB" id="A0A844QAQ3"/>
<dbReference type="PANTHER" id="PTHR10000">
    <property type="entry name" value="PHOSPHOSERINE PHOSPHATASE"/>
    <property type="match status" value="1"/>
</dbReference>
<dbReference type="GO" id="GO:0016791">
    <property type="term" value="F:phosphatase activity"/>
    <property type="evidence" value="ECO:0007669"/>
    <property type="project" value="TreeGrafter"/>
</dbReference>
<dbReference type="Gene3D" id="3.40.50.1000">
    <property type="entry name" value="HAD superfamily/HAD-like"/>
    <property type="match status" value="1"/>
</dbReference>
<keyword evidence="2" id="KW-1185">Reference proteome</keyword>
<evidence type="ECO:0000313" key="2">
    <source>
        <dbReference type="Proteomes" id="UP000463224"/>
    </source>
</evidence>
<comment type="caution">
    <text evidence="1">The sequence shown here is derived from an EMBL/GenBank/DDBJ whole genome shotgun (WGS) entry which is preliminary data.</text>
</comment>
<gene>
    <name evidence="1" type="ORF">GN330_07670</name>
</gene>
<evidence type="ECO:0000313" key="1">
    <source>
        <dbReference type="EMBL" id="MVA97126.1"/>
    </source>
</evidence>
<dbReference type="RefSeq" id="WP_156712114.1">
    <property type="nucleotide sequence ID" value="NZ_WPHG01000002.1"/>
</dbReference>
<dbReference type="Pfam" id="PF08282">
    <property type="entry name" value="Hydrolase_3"/>
    <property type="match status" value="2"/>
</dbReference>
<dbReference type="GO" id="GO:0000287">
    <property type="term" value="F:magnesium ion binding"/>
    <property type="evidence" value="ECO:0007669"/>
    <property type="project" value="TreeGrafter"/>
</dbReference>
<proteinExistence type="predicted"/>
<dbReference type="SUPFAM" id="SSF56784">
    <property type="entry name" value="HAD-like"/>
    <property type="match status" value="1"/>
</dbReference>
<dbReference type="PANTHER" id="PTHR10000:SF8">
    <property type="entry name" value="HAD SUPERFAMILY HYDROLASE-LIKE, TYPE 3"/>
    <property type="match status" value="1"/>
</dbReference>
<dbReference type="InterPro" id="IPR006379">
    <property type="entry name" value="HAD-SF_hydro_IIB"/>
</dbReference>
<organism evidence="1 2">
    <name type="scientific">Nitratireductor arenosus</name>
    <dbReference type="NCBI Taxonomy" id="2682096"/>
    <lineage>
        <taxon>Bacteria</taxon>
        <taxon>Pseudomonadati</taxon>
        <taxon>Pseudomonadota</taxon>
        <taxon>Alphaproteobacteria</taxon>
        <taxon>Hyphomicrobiales</taxon>
        <taxon>Phyllobacteriaceae</taxon>
        <taxon>Nitratireductor</taxon>
    </lineage>
</organism>
<protein>
    <submittedName>
        <fullName evidence="1">HAD-IIB family hydrolase</fullName>
    </submittedName>
</protein>
<keyword evidence="1" id="KW-0378">Hydrolase</keyword>
<accession>A0A844QAQ3</accession>
<dbReference type="InterPro" id="IPR023214">
    <property type="entry name" value="HAD_sf"/>
</dbReference>
<sequence>MIVFTDLDGTLLEPDTSDHHAALPALAALAARAVPVVVATDRTAAEIGPILAELKLDTPAIVENGGGIVWPAAGAEPAEACTCYDEIRACLDALPARLKCCFAGFGDMDTRRIAALTGMGRAQAARAARRGFSEPGLFTGSETQLAALRRQLAAHGLCAERNGRFLIVSRGASKAERMNAARALLEKRDGRRYWPLVALGDAEEDREMLEAADYGVVVANPAHPPLAELDGEREGRIIRTELPGPMGWNAAMIEILRRLAGSAEFGD</sequence>
<dbReference type="InterPro" id="IPR036412">
    <property type="entry name" value="HAD-like_sf"/>
</dbReference>
<dbReference type="Gene3D" id="3.30.980.20">
    <property type="entry name" value="Putative mannosyl-3-phosphoglycerate phosphatase, domain 2"/>
    <property type="match status" value="1"/>
</dbReference>
<dbReference type="GO" id="GO:0005829">
    <property type="term" value="C:cytosol"/>
    <property type="evidence" value="ECO:0007669"/>
    <property type="project" value="TreeGrafter"/>
</dbReference>
<dbReference type="NCBIfam" id="TIGR01484">
    <property type="entry name" value="HAD-SF-IIB"/>
    <property type="match status" value="1"/>
</dbReference>